<feature type="region of interest" description="Disordered" evidence="1">
    <location>
        <begin position="102"/>
        <end position="123"/>
    </location>
</feature>
<dbReference type="Proteomes" id="UP000747399">
    <property type="component" value="Unassembled WGS sequence"/>
</dbReference>
<protein>
    <submittedName>
        <fullName evidence="2">Uncharacterized protein</fullName>
    </submittedName>
</protein>
<evidence type="ECO:0000313" key="2">
    <source>
        <dbReference type="EMBL" id="GIL52045.1"/>
    </source>
</evidence>
<accession>A0A8J4B1A7</accession>
<feature type="region of interest" description="Disordered" evidence="1">
    <location>
        <begin position="65"/>
        <end position="87"/>
    </location>
</feature>
<comment type="caution">
    <text evidence="2">The sequence shown here is derived from an EMBL/GenBank/DDBJ whole genome shotgun (WGS) entry which is preliminary data.</text>
</comment>
<keyword evidence="3" id="KW-1185">Reference proteome</keyword>
<name>A0A8J4B1A7_9CHLO</name>
<evidence type="ECO:0000256" key="1">
    <source>
        <dbReference type="SAM" id="MobiDB-lite"/>
    </source>
</evidence>
<sequence length="311" mass="34790">MKACLGLRNQGRQANSRPCYSHDHWTWKYLGVACIKTLLLSRYDYTAERKRLRGQSAPHAKNIITDTKAVERDAPQTSYPYNDADGNRQKATIEHIFPALESTSSTAQQQPSSSSSSSRPAAPWQVGWQMNERNVYWNDDLKTRLIKRIASDELGVSDGEMDERLQQLGALLPGLQSRLARAPPKLVARLAANTGEVAQRLLRLKIAFPQADLSTMVSNRLSLLLDDDLVSVEAASGRLRELVPGINVDRFVETYPLVLDVECFEMALEDAQRIMPGMDVPAMLRSNPDMILSLVKGKNLIPYDQISNPWA</sequence>
<dbReference type="AlphaFoldDB" id="A0A8J4B1A7"/>
<evidence type="ECO:0000313" key="3">
    <source>
        <dbReference type="Proteomes" id="UP000747399"/>
    </source>
</evidence>
<organism evidence="2 3">
    <name type="scientific">Volvox africanus</name>
    <dbReference type="NCBI Taxonomy" id="51714"/>
    <lineage>
        <taxon>Eukaryota</taxon>
        <taxon>Viridiplantae</taxon>
        <taxon>Chlorophyta</taxon>
        <taxon>core chlorophytes</taxon>
        <taxon>Chlorophyceae</taxon>
        <taxon>CS clade</taxon>
        <taxon>Chlamydomonadales</taxon>
        <taxon>Volvocaceae</taxon>
        <taxon>Volvox</taxon>
    </lineage>
</organism>
<gene>
    <name evidence="2" type="ORF">Vafri_8009</name>
</gene>
<proteinExistence type="predicted"/>
<dbReference type="EMBL" id="BNCO01000012">
    <property type="protein sequence ID" value="GIL52045.1"/>
    <property type="molecule type" value="Genomic_DNA"/>
</dbReference>
<reference evidence="2" key="1">
    <citation type="journal article" date="2021" name="Proc. Natl. Acad. Sci. U.S.A.">
        <title>Three genomes in the algal genus Volvox reveal the fate of a haploid sex-determining region after a transition to homothallism.</title>
        <authorList>
            <person name="Yamamoto K."/>
            <person name="Hamaji T."/>
            <person name="Kawai-Toyooka H."/>
            <person name="Matsuzaki R."/>
            <person name="Takahashi F."/>
            <person name="Nishimura Y."/>
            <person name="Kawachi M."/>
            <person name="Noguchi H."/>
            <person name="Minakuchi Y."/>
            <person name="Umen J.G."/>
            <person name="Toyoda A."/>
            <person name="Nozaki H."/>
        </authorList>
    </citation>
    <scope>NUCLEOTIDE SEQUENCE</scope>
    <source>
        <strain evidence="2">NIES-3780</strain>
    </source>
</reference>